<keyword evidence="3" id="KW-0720">Serine protease</keyword>
<evidence type="ECO:0000313" key="6">
    <source>
        <dbReference type="Proteomes" id="UP000199226"/>
    </source>
</evidence>
<evidence type="ECO:0000313" key="5">
    <source>
        <dbReference type="EMBL" id="SDM98256.1"/>
    </source>
</evidence>
<dbReference type="AlphaFoldDB" id="A0A1G9XP95"/>
<dbReference type="Pfam" id="PF00082">
    <property type="entry name" value="Peptidase_S8"/>
    <property type="match status" value="1"/>
</dbReference>
<accession>A0A1G9XP95</accession>
<sequence length="833" mass="94551">MADNFNRPHLSIEGFTNSEQYKYPKTVVVTFPVKPRNRAAHGNRILHQLETVRNQFNLEKDVLLPENIIRDDAIYVEISSDWGFELKFDQLNDNSESPKYQILNIRREKHPNEEKFRSTVVLMLTQGGISHFLNKVSIYLNENTKDKKGNLTTTPKANDLIGNIESIKLATLRAFWADYPENDFPLDDQDTWWEVWFRKTTDGQEKVLQNLKTIGVQIGASKLEFAEHTVRLVKGTAAQLAQSLILLDNLAELRKPQEMNDFLTHPDVMSTDKEAWLKDLIERTDVVFNDKSVLICLLDSGVYNKHPLIAPVLPDTHLYTRNPSWGKYGSGGHGTGMAGLALYGDLTDAMAHNHRIKLFHGLESYKIFNPDSPNDPDLYGAITELACSTPIVDRPNHPRVFCLSVTNKHFIFYGRPSSSSASADKISFGNFLYPSQPQLLLVSGGNVNIENSSEYPDKNYYESIHDPGQAYNVITVGSYTRKDKIIGDLKPLASNGAFAPSNSTSATWEPQWPNKPDIVMEGGNIADDCSHADTLRLLTTHSDFRVKIFQTFGDTSAAVALAANMAAQIKLAYPNYWPETVRALMIHSADWTQEMVRSRNLNSQDDRRALLRSVGYGVPVLEKALYSAKNSLTIIAQNTIKPYRKEGSAIRYNEYHFLALPWPSDVLRDEIGDKDVTLKVTLSYYIDPNPGNRQYANSFRYHSHELDFKLIKPLEDIDDFKRRISASAVGSEENTDEKPDLKSEDWTLKERIRSKGSVKKDFITVSGVELARRNLLAIYPKNGWYRTRKNKNMYDSIVRYSLVISIETEVQNIDIYEPVSILIENKISIPQEV</sequence>
<reference evidence="6" key="1">
    <citation type="submission" date="2016-10" db="EMBL/GenBank/DDBJ databases">
        <authorList>
            <person name="Varghese N."/>
            <person name="Submissions S."/>
        </authorList>
    </citation>
    <scope>NUCLEOTIDE SEQUENCE [LARGE SCALE GENOMIC DNA]</scope>
    <source>
        <strain evidence="6">DSM 24536</strain>
    </source>
</reference>
<dbReference type="RefSeq" id="WP_090706618.1">
    <property type="nucleotide sequence ID" value="NZ_FNHH01000031.1"/>
</dbReference>
<dbReference type="EMBL" id="FNHH01000031">
    <property type="protein sequence ID" value="SDM98256.1"/>
    <property type="molecule type" value="Genomic_DNA"/>
</dbReference>
<dbReference type="PRINTS" id="PR00723">
    <property type="entry name" value="SUBTILISIN"/>
</dbReference>
<keyword evidence="2" id="KW-0378">Hydrolase</keyword>
<dbReference type="Proteomes" id="UP000199226">
    <property type="component" value="Unassembled WGS sequence"/>
</dbReference>
<dbReference type="OrthoDB" id="1100338at2"/>
<evidence type="ECO:0000256" key="3">
    <source>
        <dbReference type="ARBA" id="ARBA00022825"/>
    </source>
</evidence>
<dbReference type="InterPro" id="IPR036852">
    <property type="entry name" value="Peptidase_S8/S53_dom_sf"/>
</dbReference>
<evidence type="ECO:0000256" key="2">
    <source>
        <dbReference type="ARBA" id="ARBA00022801"/>
    </source>
</evidence>
<name>A0A1G9XP95_9SPHI</name>
<organism evidence="5 6">
    <name type="scientific">Daejeonella rubra</name>
    <dbReference type="NCBI Taxonomy" id="990371"/>
    <lineage>
        <taxon>Bacteria</taxon>
        <taxon>Pseudomonadati</taxon>
        <taxon>Bacteroidota</taxon>
        <taxon>Sphingobacteriia</taxon>
        <taxon>Sphingobacteriales</taxon>
        <taxon>Sphingobacteriaceae</taxon>
        <taxon>Daejeonella</taxon>
    </lineage>
</organism>
<keyword evidence="6" id="KW-1185">Reference proteome</keyword>
<dbReference type="GO" id="GO:0004252">
    <property type="term" value="F:serine-type endopeptidase activity"/>
    <property type="evidence" value="ECO:0007669"/>
    <property type="project" value="InterPro"/>
</dbReference>
<feature type="domain" description="Peptidase S8/S53" evidence="4">
    <location>
        <begin position="291"/>
        <end position="617"/>
    </location>
</feature>
<dbReference type="InterPro" id="IPR015500">
    <property type="entry name" value="Peptidase_S8_subtilisin-rel"/>
</dbReference>
<keyword evidence="1 5" id="KW-0645">Protease</keyword>
<dbReference type="GO" id="GO:0006508">
    <property type="term" value="P:proteolysis"/>
    <property type="evidence" value="ECO:0007669"/>
    <property type="project" value="UniProtKB-KW"/>
</dbReference>
<evidence type="ECO:0000256" key="1">
    <source>
        <dbReference type="ARBA" id="ARBA00022670"/>
    </source>
</evidence>
<dbReference type="InterPro" id="IPR034074">
    <property type="entry name" value="Y4bN_pept_dom"/>
</dbReference>
<protein>
    <submittedName>
        <fullName evidence="5">Serine protease, subtilisin family</fullName>
    </submittedName>
</protein>
<dbReference type="STRING" id="990371.SAMN05421813_13151"/>
<gene>
    <name evidence="5" type="ORF">SAMN05421813_13151</name>
</gene>
<dbReference type="CDD" id="cd04847">
    <property type="entry name" value="Peptidases_S8_Subtilisin_like_2"/>
    <property type="match status" value="1"/>
</dbReference>
<proteinExistence type="predicted"/>
<dbReference type="InterPro" id="IPR000209">
    <property type="entry name" value="Peptidase_S8/S53_dom"/>
</dbReference>
<dbReference type="SUPFAM" id="SSF52743">
    <property type="entry name" value="Subtilisin-like"/>
    <property type="match status" value="1"/>
</dbReference>
<dbReference type="Gene3D" id="3.40.50.200">
    <property type="entry name" value="Peptidase S8/S53 domain"/>
    <property type="match status" value="1"/>
</dbReference>
<evidence type="ECO:0000259" key="4">
    <source>
        <dbReference type="Pfam" id="PF00082"/>
    </source>
</evidence>